<evidence type="ECO:0000313" key="2">
    <source>
        <dbReference type="Proteomes" id="UP000886595"/>
    </source>
</evidence>
<proteinExistence type="predicted"/>
<gene>
    <name evidence="1" type="ORF">Bca52824_072829</name>
</gene>
<reference evidence="1 2" key="1">
    <citation type="submission" date="2020-02" db="EMBL/GenBank/DDBJ databases">
        <authorList>
            <person name="Ma Q."/>
            <person name="Huang Y."/>
            <person name="Song X."/>
            <person name="Pei D."/>
        </authorList>
    </citation>
    <scope>NUCLEOTIDE SEQUENCE [LARGE SCALE GENOMIC DNA]</scope>
    <source>
        <strain evidence="1">Sxm20200214</strain>
        <tissue evidence="1">Leaf</tissue>
    </source>
</reference>
<name>A0A8X7QBX2_BRACI</name>
<comment type="caution">
    <text evidence="1">The sequence shown here is derived from an EMBL/GenBank/DDBJ whole genome shotgun (WGS) entry which is preliminary data.</text>
</comment>
<sequence>MDSSARLQYPPLLTQILLHFPTFHWCAKGYMSDYVLVSIGGIEQFLTSSACRQICPHLRWLQRSSSSRSVSTLPTHPLGSNRVLTSFVRFGEGWSLFTEDPEFIKNISCSSLSFRLHRIHQEQVASF</sequence>
<organism evidence="1 2">
    <name type="scientific">Brassica carinata</name>
    <name type="common">Ethiopian mustard</name>
    <name type="synonym">Abyssinian cabbage</name>
    <dbReference type="NCBI Taxonomy" id="52824"/>
    <lineage>
        <taxon>Eukaryota</taxon>
        <taxon>Viridiplantae</taxon>
        <taxon>Streptophyta</taxon>
        <taxon>Embryophyta</taxon>
        <taxon>Tracheophyta</taxon>
        <taxon>Spermatophyta</taxon>
        <taxon>Magnoliopsida</taxon>
        <taxon>eudicotyledons</taxon>
        <taxon>Gunneridae</taxon>
        <taxon>Pentapetalae</taxon>
        <taxon>rosids</taxon>
        <taxon>malvids</taxon>
        <taxon>Brassicales</taxon>
        <taxon>Brassicaceae</taxon>
        <taxon>Brassiceae</taxon>
        <taxon>Brassica</taxon>
    </lineage>
</organism>
<accession>A0A8X7QBX2</accession>
<dbReference type="AlphaFoldDB" id="A0A8X7QBX2"/>
<keyword evidence="2" id="KW-1185">Reference proteome</keyword>
<dbReference type="Proteomes" id="UP000886595">
    <property type="component" value="Unassembled WGS sequence"/>
</dbReference>
<evidence type="ECO:0000313" key="1">
    <source>
        <dbReference type="EMBL" id="KAG2265750.1"/>
    </source>
</evidence>
<dbReference type="EMBL" id="JAAMPC010000014">
    <property type="protein sequence ID" value="KAG2265750.1"/>
    <property type="molecule type" value="Genomic_DNA"/>
</dbReference>
<protein>
    <submittedName>
        <fullName evidence="1">Uncharacterized protein</fullName>
    </submittedName>
</protein>